<organism evidence="1 2">
    <name type="scientific">Setomelanomma holmii</name>
    <dbReference type="NCBI Taxonomy" id="210430"/>
    <lineage>
        <taxon>Eukaryota</taxon>
        <taxon>Fungi</taxon>
        <taxon>Dikarya</taxon>
        <taxon>Ascomycota</taxon>
        <taxon>Pezizomycotina</taxon>
        <taxon>Dothideomycetes</taxon>
        <taxon>Pleosporomycetidae</taxon>
        <taxon>Pleosporales</taxon>
        <taxon>Pleosporineae</taxon>
        <taxon>Phaeosphaeriaceae</taxon>
        <taxon>Setomelanomma</taxon>
    </lineage>
</organism>
<comment type="caution">
    <text evidence="1">The sequence shown here is derived from an EMBL/GenBank/DDBJ whole genome shotgun (WGS) entry which is preliminary data.</text>
</comment>
<gene>
    <name evidence="1" type="ORF">EK21DRAFT_110960</name>
</gene>
<evidence type="ECO:0000313" key="2">
    <source>
        <dbReference type="Proteomes" id="UP000799777"/>
    </source>
</evidence>
<dbReference type="AlphaFoldDB" id="A0A9P4HDJ0"/>
<evidence type="ECO:0000313" key="1">
    <source>
        <dbReference type="EMBL" id="KAF2031357.1"/>
    </source>
</evidence>
<name>A0A9P4HDJ0_9PLEO</name>
<dbReference type="EMBL" id="ML978181">
    <property type="protein sequence ID" value="KAF2031357.1"/>
    <property type="molecule type" value="Genomic_DNA"/>
</dbReference>
<keyword evidence="2" id="KW-1185">Reference proteome</keyword>
<sequence>MPFPSIAEVLQYTSINYSHEEIDHTIQRLQEPKNTSESDIPDNERLRAFVAFTELIMRTHQSYPSITDENTKLEIKARDTFNAVKELVDVDTWNWIQEANGLREIHLHSKSGAYNLAWMIVLVHIAVWWGYSYNDLLHSVPEGTENGLEILDEAYRTLAVMKLQMDSMAVAGEI</sequence>
<accession>A0A9P4HDJ0</accession>
<reference evidence="1" key="1">
    <citation type="journal article" date="2020" name="Stud. Mycol.">
        <title>101 Dothideomycetes genomes: a test case for predicting lifestyles and emergence of pathogens.</title>
        <authorList>
            <person name="Haridas S."/>
            <person name="Albert R."/>
            <person name="Binder M."/>
            <person name="Bloem J."/>
            <person name="Labutti K."/>
            <person name="Salamov A."/>
            <person name="Andreopoulos B."/>
            <person name="Baker S."/>
            <person name="Barry K."/>
            <person name="Bills G."/>
            <person name="Bluhm B."/>
            <person name="Cannon C."/>
            <person name="Castanera R."/>
            <person name="Culley D."/>
            <person name="Daum C."/>
            <person name="Ezra D."/>
            <person name="Gonzalez J."/>
            <person name="Henrissat B."/>
            <person name="Kuo A."/>
            <person name="Liang C."/>
            <person name="Lipzen A."/>
            <person name="Lutzoni F."/>
            <person name="Magnuson J."/>
            <person name="Mondo S."/>
            <person name="Nolan M."/>
            <person name="Ohm R."/>
            <person name="Pangilinan J."/>
            <person name="Park H.-J."/>
            <person name="Ramirez L."/>
            <person name="Alfaro M."/>
            <person name="Sun H."/>
            <person name="Tritt A."/>
            <person name="Yoshinaga Y."/>
            <person name="Zwiers L.-H."/>
            <person name="Turgeon B."/>
            <person name="Goodwin S."/>
            <person name="Spatafora J."/>
            <person name="Crous P."/>
            <person name="Grigoriev I."/>
        </authorList>
    </citation>
    <scope>NUCLEOTIDE SEQUENCE</scope>
    <source>
        <strain evidence="1">CBS 110217</strain>
    </source>
</reference>
<protein>
    <submittedName>
        <fullName evidence="1">Uncharacterized protein</fullName>
    </submittedName>
</protein>
<proteinExistence type="predicted"/>
<dbReference type="Proteomes" id="UP000799777">
    <property type="component" value="Unassembled WGS sequence"/>
</dbReference>